<evidence type="ECO:0000313" key="7">
    <source>
        <dbReference type="EMBL" id="VDP38517.1"/>
    </source>
</evidence>
<dbReference type="AlphaFoldDB" id="A0A183J5W2"/>
<dbReference type="InterPro" id="IPR015943">
    <property type="entry name" value="WD40/YVTN_repeat-like_dom_sf"/>
</dbReference>
<dbReference type="EMBL" id="UZAM01015345">
    <property type="protein sequence ID" value="VDP38517.1"/>
    <property type="molecule type" value="Genomic_DNA"/>
</dbReference>
<dbReference type="Gene3D" id="3.30.1680.10">
    <property type="entry name" value="ligand-binding face of the semaphorins, domain 2"/>
    <property type="match status" value="1"/>
</dbReference>
<dbReference type="PANTHER" id="PTHR11036">
    <property type="entry name" value="SEMAPHORIN"/>
    <property type="match status" value="1"/>
</dbReference>
<evidence type="ECO:0000259" key="6">
    <source>
        <dbReference type="PROSITE" id="PS51004"/>
    </source>
</evidence>
<evidence type="ECO:0000313" key="9">
    <source>
        <dbReference type="WBParaSite" id="SBAD_0001164401-mRNA-1"/>
    </source>
</evidence>
<keyword evidence="2" id="KW-0472">Membrane</keyword>
<dbReference type="InterPro" id="IPR001627">
    <property type="entry name" value="Semap_dom"/>
</dbReference>
<protein>
    <submittedName>
        <fullName evidence="9">Sema domain-containing protein</fullName>
    </submittedName>
</protein>
<evidence type="ECO:0000256" key="4">
    <source>
        <dbReference type="ARBA" id="ARBA00023180"/>
    </source>
</evidence>
<evidence type="ECO:0000256" key="2">
    <source>
        <dbReference type="ARBA" id="ARBA00023136"/>
    </source>
</evidence>
<evidence type="ECO:0000256" key="1">
    <source>
        <dbReference type="ARBA" id="ARBA00004370"/>
    </source>
</evidence>
<dbReference type="GO" id="GO:0005886">
    <property type="term" value="C:plasma membrane"/>
    <property type="evidence" value="ECO:0007669"/>
    <property type="project" value="TreeGrafter"/>
</dbReference>
<dbReference type="Proteomes" id="UP000270296">
    <property type="component" value="Unassembled WGS sequence"/>
</dbReference>
<keyword evidence="3" id="KW-1015">Disulfide bond</keyword>
<dbReference type="PANTHER" id="PTHR11036:SF139">
    <property type="entry name" value="SEMAPHORIN-2A"/>
    <property type="match status" value="1"/>
</dbReference>
<evidence type="ECO:0000256" key="3">
    <source>
        <dbReference type="ARBA" id="ARBA00023157"/>
    </source>
</evidence>
<dbReference type="GO" id="GO:0071526">
    <property type="term" value="P:semaphorin-plexin signaling pathway"/>
    <property type="evidence" value="ECO:0007669"/>
    <property type="project" value="TreeGrafter"/>
</dbReference>
<comment type="caution">
    <text evidence="5">Lacks conserved residue(s) required for the propagation of feature annotation.</text>
</comment>
<dbReference type="WBParaSite" id="SBAD_0001164401-mRNA-1">
    <property type="protein sequence ID" value="SBAD_0001164401-mRNA-1"/>
    <property type="gene ID" value="SBAD_0001164401"/>
</dbReference>
<dbReference type="GO" id="GO:0045499">
    <property type="term" value="F:chemorepellent activity"/>
    <property type="evidence" value="ECO:0007669"/>
    <property type="project" value="TreeGrafter"/>
</dbReference>
<dbReference type="SUPFAM" id="SSF101912">
    <property type="entry name" value="Sema domain"/>
    <property type="match status" value="1"/>
</dbReference>
<reference evidence="7 8" key="2">
    <citation type="submission" date="2018-11" db="EMBL/GenBank/DDBJ databases">
        <authorList>
            <consortium name="Pathogen Informatics"/>
        </authorList>
    </citation>
    <scope>NUCLEOTIDE SEQUENCE [LARGE SCALE GENOMIC DNA]</scope>
</reference>
<dbReference type="Gene3D" id="2.130.10.10">
    <property type="entry name" value="YVTN repeat-like/Quinoprotein amine dehydrogenase"/>
    <property type="match status" value="1"/>
</dbReference>
<accession>A0A183J5W2</accession>
<proteinExistence type="predicted"/>
<dbReference type="Pfam" id="PF01437">
    <property type="entry name" value="PSI"/>
    <property type="match status" value="1"/>
</dbReference>
<feature type="domain" description="Sema" evidence="6">
    <location>
        <begin position="1"/>
        <end position="184"/>
    </location>
</feature>
<dbReference type="InterPro" id="IPR002165">
    <property type="entry name" value="Plexin_repeat"/>
</dbReference>
<dbReference type="InterPro" id="IPR027231">
    <property type="entry name" value="Semaphorin"/>
</dbReference>
<dbReference type="GO" id="GO:0030335">
    <property type="term" value="P:positive regulation of cell migration"/>
    <property type="evidence" value="ECO:0007669"/>
    <property type="project" value="TreeGrafter"/>
</dbReference>
<reference evidence="9" key="1">
    <citation type="submission" date="2016-06" db="UniProtKB">
        <authorList>
            <consortium name="WormBaseParasite"/>
        </authorList>
    </citation>
    <scope>IDENTIFICATION</scope>
</reference>
<dbReference type="Pfam" id="PF01403">
    <property type="entry name" value="Sema"/>
    <property type="match status" value="1"/>
</dbReference>
<keyword evidence="8" id="KW-1185">Reference proteome</keyword>
<dbReference type="InterPro" id="IPR036352">
    <property type="entry name" value="Semap_dom_sf"/>
</dbReference>
<dbReference type="GO" id="GO:0030215">
    <property type="term" value="F:semaphorin receptor binding"/>
    <property type="evidence" value="ECO:0007669"/>
    <property type="project" value="InterPro"/>
</dbReference>
<name>A0A183J5W2_9BILA</name>
<dbReference type="GO" id="GO:0007411">
    <property type="term" value="P:axon guidance"/>
    <property type="evidence" value="ECO:0007669"/>
    <property type="project" value="TreeGrafter"/>
</dbReference>
<gene>
    <name evidence="7" type="ORF">SBAD_LOCUS11261</name>
</gene>
<dbReference type="SUPFAM" id="SSF103575">
    <property type="entry name" value="Plexin repeat"/>
    <property type="match status" value="1"/>
</dbReference>
<evidence type="ECO:0000256" key="5">
    <source>
        <dbReference type="PROSITE-ProRule" id="PRU00352"/>
    </source>
</evidence>
<sequence length="308" mass="35105">MFYAIFTTSLNGFYGSAVCLFSLTDINYVFDQSPFKGQISSSHAWLPVEESEVPSPRPGQCVENTQMISDTALHFIKSHSLMHHAVPSISILDGPLIYKQGVIFTRILVDKVVINEELYYAVFTASDDGKIQKTVHWLNDKGFIERNVIAIYKLHRQEPIRAMQLLPQQFLYIAYDTEVAQFDVAQCSLYTTCYACANDPYCSWKSEKNQCYKKHDSHSLKNGWVQMSFRNPRQPACARKPHRLTKLLYPGDTIHLNCQNQHGHGGALNQPRKSDIIWLHDNHSIDFSIRGYLITIDGGLVVLNVCPF</sequence>
<comment type="subcellular location">
    <subcellularLocation>
        <location evidence="1">Membrane</location>
    </subcellularLocation>
</comment>
<dbReference type="OrthoDB" id="9988752at2759"/>
<dbReference type="PROSITE" id="PS51004">
    <property type="entry name" value="SEMA"/>
    <property type="match status" value="1"/>
</dbReference>
<keyword evidence="4" id="KW-0325">Glycoprotein</keyword>
<organism evidence="9">
    <name type="scientific">Soboliphyme baturini</name>
    <dbReference type="NCBI Taxonomy" id="241478"/>
    <lineage>
        <taxon>Eukaryota</taxon>
        <taxon>Metazoa</taxon>
        <taxon>Ecdysozoa</taxon>
        <taxon>Nematoda</taxon>
        <taxon>Enoplea</taxon>
        <taxon>Dorylaimia</taxon>
        <taxon>Dioctophymatida</taxon>
        <taxon>Dioctophymatoidea</taxon>
        <taxon>Soboliphymatidae</taxon>
        <taxon>Soboliphyme</taxon>
    </lineage>
</organism>
<evidence type="ECO:0000313" key="8">
    <source>
        <dbReference type="Proteomes" id="UP000270296"/>
    </source>
</evidence>